<comment type="pathway">
    <text evidence="1">Lipid metabolism.</text>
</comment>
<evidence type="ECO:0000256" key="8">
    <source>
        <dbReference type="ARBA" id="ARBA00023209"/>
    </source>
</evidence>
<keyword evidence="2 12" id="KW-1003">Cell membrane</keyword>
<dbReference type="UniPathway" id="UPA00558">
    <property type="reaction ID" value="UER00616"/>
</dbReference>
<comment type="subunit">
    <text evidence="12">Heterodimer of a large membrane-associated beta subunit and a small pyruvoyl-containing alpha subunit.</text>
</comment>
<feature type="active site" description="Schiff-base intermediate with substrate; via pyruvic acid; for decarboxylase activity" evidence="12">
    <location>
        <position position="247"/>
    </location>
</feature>
<dbReference type="PANTHER" id="PTHR10067">
    <property type="entry name" value="PHOSPHATIDYLSERINE DECARBOXYLASE"/>
    <property type="match status" value="1"/>
</dbReference>
<keyword evidence="4 12" id="KW-0210">Decarboxylase</keyword>
<comment type="function">
    <text evidence="12">Catalyzes the formation of phosphatidylethanolamine (PtdEtn) from phosphatidylserine (PtdSer).</text>
</comment>
<evidence type="ECO:0000256" key="3">
    <source>
        <dbReference type="ARBA" id="ARBA00022516"/>
    </source>
</evidence>
<keyword evidence="8 12" id="KW-0594">Phospholipid biosynthesis</keyword>
<sequence length="280" mass="30665">MNEQTFMKLMNILPKSALSTAVGMATRLPAPAPLHRAAIRTFAKMYKVDVAEAEHALEHYPTFAEFFTRGLKTGMRPVDPGAKVVVSPVDGAVSQVGYAEHGRVMQAKGIHYTVGELLGDEEAAKPFHGGAWTTIYLSPRDYHRIHSPLGGKITGYAYIPGEFWPVNPASVKNKQALFCVNERLVTYLDTVAGKCAVVKVGATCVSRIKAAYEDVITHQGKPGKVHRYDTAIPVEKGGELGRFEMGSTVILVFEPGRVKWDDSFQPEAVVRMGRRIGEIP</sequence>
<organism evidence="13 14">
    <name type="scientific">Archangium violaceum Cb vi76</name>
    <dbReference type="NCBI Taxonomy" id="1406225"/>
    <lineage>
        <taxon>Bacteria</taxon>
        <taxon>Pseudomonadati</taxon>
        <taxon>Myxococcota</taxon>
        <taxon>Myxococcia</taxon>
        <taxon>Myxococcales</taxon>
        <taxon>Cystobacterineae</taxon>
        <taxon>Archangiaceae</taxon>
        <taxon>Archangium</taxon>
    </lineage>
</organism>
<dbReference type="NCBIfam" id="TIGR00163">
    <property type="entry name" value="PS_decarb"/>
    <property type="match status" value="1"/>
</dbReference>
<comment type="caution">
    <text evidence="13">The sequence shown here is derived from an EMBL/GenBank/DDBJ whole genome shotgun (WGS) entry which is preliminary data.</text>
</comment>
<dbReference type="Pfam" id="PF02666">
    <property type="entry name" value="PS_Dcarbxylase"/>
    <property type="match status" value="1"/>
</dbReference>
<dbReference type="GO" id="GO:0004609">
    <property type="term" value="F:phosphatidylserine decarboxylase activity"/>
    <property type="evidence" value="ECO:0007669"/>
    <property type="project" value="UniProtKB-UniRule"/>
</dbReference>
<feature type="active site" description="Charge relay system; for autoendoproteolytic cleavage activity" evidence="12">
    <location>
        <position position="146"/>
    </location>
</feature>
<dbReference type="GO" id="GO:0005886">
    <property type="term" value="C:plasma membrane"/>
    <property type="evidence" value="ECO:0007669"/>
    <property type="project" value="UniProtKB-SubCell"/>
</dbReference>
<reference evidence="13 14" key="1">
    <citation type="submission" date="2014-07" db="EMBL/GenBank/DDBJ databases">
        <title>Draft Genome Sequence of Gephyronic Acid Producer, Cystobacter violaceus Strain Cb vi76.</title>
        <authorList>
            <person name="Stevens D.C."/>
            <person name="Young J."/>
            <person name="Carmichael R."/>
            <person name="Tan J."/>
            <person name="Taylor R.E."/>
        </authorList>
    </citation>
    <scope>NUCLEOTIDE SEQUENCE [LARGE SCALE GENOMIC DNA]</scope>
    <source>
        <strain evidence="13 14">Cb vi76</strain>
    </source>
</reference>
<comment type="subcellular location">
    <subcellularLocation>
        <location evidence="12">Cell membrane</location>
        <topology evidence="12">Peripheral membrane protein</topology>
    </subcellularLocation>
</comment>
<dbReference type="GO" id="GO:0006646">
    <property type="term" value="P:phosphatidylethanolamine biosynthetic process"/>
    <property type="evidence" value="ECO:0007669"/>
    <property type="project" value="UniProtKB-UniRule"/>
</dbReference>
<keyword evidence="9 12" id="KW-0456">Lyase</keyword>
<dbReference type="EMBL" id="JPMI01000069">
    <property type="protein sequence ID" value="KFA93134.1"/>
    <property type="molecule type" value="Genomic_DNA"/>
</dbReference>
<evidence type="ECO:0000313" key="14">
    <source>
        <dbReference type="Proteomes" id="UP000028547"/>
    </source>
</evidence>
<keyword evidence="11 12" id="KW-0670">Pyruvate</keyword>
<name>A0A084SXE9_9BACT</name>
<feature type="chain" id="PRO_5023359234" description="Phosphatidylserine decarboxylase alpha chain" evidence="12">
    <location>
        <begin position="247"/>
        <end position="280"/>
    </location>
</feature>
<comment type="cofactor">
    <cofactor evidence="12">
        <name>pyruvate</name>
        <dbReference type="ChEBI" id="CHEBI:15361"/>
    </cofactor>
    <text evidence="12">Binds 1 pyruvoyl group covalently per subunit.</text>
</comment>
<keyword evidence="6 12" id="KW-0472">Membrane</keyword>
<comment type="pathway">
    <text evidence="12">Phospholipid metabolism; phosphatidylethanolamine biosynthesis; phosphatidylethanolamine from CDP-diacylglycerol: step 2/2.</text>
</comment>
<evidence type="ECO:0000313" key="13">
    <source>
        <dbReference type="EMBL" id="KFA93134.1"/>
    </source>
</evidence>
<evidence type="ECO:0000256" key="6">
    <source>
        <dbReference type="ARBA" id="ARBA00023136"/>
    </source>
</evidence>
<feature type="active site" description="Charge relay system; for autoendoproteolytic cleavage activity" evidence="12">
    <location>
        <position position="247"/>
    </location>
</feature>
<feature type="active site" description="Charge relay system; for autoendoproteolytic cleavage activity" evidence="12">
    <location>
        <position position="90"/>
    </location>
</feature>
<evidence type="ECO:0000256" key="7">
    <source>
        <dbReference type="ARBA" id="ARBA00023145"/>
    </source>
</evidence>
<feature type="modified residue" description="Pyruvic acid (Ser); by autocatalysis" evidence="12">
    <location>
        <position position="247"/>
    </location>
</feature>
<protein>
    <recommendedName>
        <fullName evidence="12">Phosphatidylserine decarboxylase proenzyme</fullName>
        <ecNumber evidence="12">4.1.1.65</ecNumber>
    </recommendedName>
    <component>
        <recommendedName>
            <fullName evidence="12">Phosphatidylserine decarboxylase alpha chain</fullName>
        </recommendedName>
    </component>
    <component>
        <recommendedName>
            <fullName evidence="12">Phosphatidylserine decarboxylase beta chain</fullName>
        </recommendedName>
    </component>
</protein>
<comment type="catalytic activity">
    <reaction evidence="12">
        <text>a 1,2-diacyl-sn-glycero-3-phospho-L-serine + H(+) = a 1,2-diacyl-sn-glycero-3-phosphoethanolamine + CO2</text>
        <dbReference type="Rhea" id="RHEA:20828"/>
        <dbReference type="ChEBI" id="CHEBI:15378"/>
        <dbReference type="ChEBI" id="CHEBI:16526"/>
        <dbReference type="ChEBI" id="CHEBI:57262"/>
        <dbReference type="ChEBI" id="CHEBI:64612"/>
        <dbReference type="EC" id="4.1.1.65"/>
    </reaction>
</comment>
<dbReference type="AlphaFoldDB" id="A0A084SXE9"/>
<evidence type="ECO:0000256" key="1">
    <source>
        <dbReference type="ARBA" id="ARBA00005189"/>
    </source>
</evidence>
<keyword evidence="3 12" id="KW-0444">Lipid biosynthesis</keyword>
<evidence type="ECO:0000256" key="11">
    <source>
        <dbReference type="ARBA" id="ARBA00023317"/>
    </source>
</evidence>
<evidence type="ECO:0000256" key="5">
    <source>
        <dbReference type="ARBA" id="ARBA00023098"/>
    </source>
</evidence>
<feature type="site" description="Cleavage (non-hydrolytic); by autocatalysis" evidence="12">
    <location>
        <begin position="246"/>
        <end position="247"/>
    </location>
</feature>
<evidence type="ECO:0000256" key="9">
    <source>
        <dbReference type="ARBA" id="ARBA00023239"/>
    </source>
</evidence>
<keyword evidence="7 12" id="KW-0865">Zymogen</keyword>
<dbReference type="InterPro" id="IPR033178">
    <property type="entry name" value="PSD_type1_pro"/>
</dbReference>
<proteinExistence type="inferred from homology"/>
<dbReference type="RefSeq" id="WP_043393202.1">
    <property type="nucleotide sequence ID" value="NZ_JPMI01000069.1"/>
</dbReference>
<dbReference type="EC" id="4.1.1.65" evidence="12"/>
<dbReference type="HAMAP" id="MF_00662">
    <property type="entry name" value="PS_decarb_PSD_B_type1"/>
    <property type="match status" value="1"/>
</dbReference>
<keyword evidence="5 12" id="KW-0443">Lipid metabolism</keyword>
<dbReference type="InterPro" id="IPR003817">
    <property type="entry name" value="PS_Dcarbxylase"/>
</dbReference>
<accession>A0A084SXE9</accession>
<evidence type="ECO:0000256" key="12">
    <source>
        <dbReference type="HAMAP-Rule" id="MF_00662"/>
    </source>
</evidence>
<comment type="similarity">
    <text evidence="12">Belongs to the phosphatidylserine decarboxylase family. PSD-B subfamily. Prokaryotic type I sub-subfamily.</text>
</comment>
<evidence type="ECO:0000256" key="2">
    <source>
        <dbReference type="ARBA" id="ARBA00022475"/>
    </source>
</evidence>
<keyword evidence="10 12" id="KW-1208">Phospholipid metabolism</keyword>
<gene>
    <name evidence="12" type="primary">psd</name>
    <name evidence="13" type="ORF">Q664_11095</name>
</gene>
<comment type="PTM">
    <text evidence="12">Is synthesized initially as an inactive proenzyme. Formation of the active enzyme involves a self-maturation process in which the active site pyruvoyl group is generated from an internal serine residue via an autocatalytic post-translational modification. Two non-identical subunits are generated from the proenzyme in this reaction, and the pyruvate is formed at the N-terminus of the alpha chain, which is derived from the carboxyl end of the proenzyme. The autoendoproteolytic cleavage occurs by a canonical serine protease mechanism, in which the side chain hydroxyl group of the serine supplies its oxygen atom to form the C-terminus of the beta chain, while the remainder of the serine residue undergoes an oxidative deamination to produce ammonia and the pyruvoyl prosthetic group on the alpha chain. During this reaction, the Ser that is part of the protease active site of the proenzyme becomes the pyruvoyl prosthetic group, which constitutes an essential element of the active site of the mature decarboxylase.</text>
</comment>
<evidence type="ECO:0000256" key="10">
    <source>
        <dbReference type="ARBA" id="ARBA00023264"/>
    </source>
</evidence>
<feature type="chain" id="PRO_5023359235" description="Phosphatidylserine decarboxylase beta chain" evidence="12">
    <location>
        <begin position="1"/>
        <end position="246"/>
    </location>
</feature>
<evidence type="ECO:0000256" key="4">
    <source>
        <dbReference type="ARBA" id="ARBA00022793"/>
    </source>
</evidence>
<dbReference type="InterPro" id="IPR033177">
    <property type="entry name" value="PSD-B"/>
</dbReference>
<dbReference type="Proteomes" id="UP000028547">
    <property type="component" value="Unassembled WGS sequence"/>
</dbReference>
<dbReference type="PANTHER" id="PTHR10067:SF6">
    <property type="entry name" value="PHOSPHATIDYLSERINE DECARBOXYLASE PROENZYME, MITOCHONDRIAL"/>
    <property type="match status" value="1"/>
</dbReference>